<name>A0A101KRM8_RHILI</name>
<evidence type="ECO:0000256" key="3">
    <source>
        <dbReference type="ARBA" id="ARBA00022989"/>
    </source>
</evidence>
<dbReference type="EMBL" id="LPWA01000115">
    <property type="protein sequence ID" value="KUM25680.1"/>
    <property type="molecule type" value="Genomic_DNA"/>
</dbReference>
<dbReference type="PANTHER" id="PTHR12714:SF9">
    <property type="entry name" value="PROTEIN-S-ISOPRENYLCYSTEINE O-METHYLTRANSFERASE"/>
    <property type="match status" value="1"/>
</dbReference>
<sequence>MLTEDFIGRIAIVIIMTILVIFTGATLVTQLQQSSHASLLAVLTQTASTIFLGLQLLMTISRIPPKGTARGIGPRVASVGGAFVMLAAMLLTPAFDNEIAQILALCLIFGGTVGSIFCLYWLGRSFSIMATARRLVTTGPYSVVRHPLYVCEAGFVLGIVISHLSVTIIVIGVLQFILQYNRAKNEEAILRQTFPEYDEYARRVPMLVPRFFMSSSRRPVRSR</sequence>
<feature type="transmembrane region" description="Helical" evidence="5">
    <location>
        <begin position="6"/>
        <end position="28"/>
    </location>
</feature>
<dbReference type="GO" id="GO:0016740">
    <property type="term" value="F:transferase activity"/>
    <property type="evidence" value="ECO:0007669"/>
    <property type="project" value="UniProtKB-ARBA"/>
</dbReference>
<feature type="transmembrane region" description="Helical" evidence="5">
    <location>
        <begin position="40"/>
        <end position="60"/>
    </location>
</feature>
<reference evidence="6 7" key="1">
    <citation type="submission" date="2015-12" db="EMBL/GenBank/DDBJ databases">
        <title>Draft genome sequence of Mesorhizobium sp. UFLA 01-765, a multitolerant efficient symbiont and plant-growth promoting strain isolated from Zn-mining soil using Leucaena leucocephala as a trap plant.</title>
        <authorList>
            <person name="Rangel W.M."/>
            <person name="Thijs S."/>
            <person name="Longatti S.M."/>
            <person name="Moreira F.M."/>
            <person name="Weyens N."/>
            <person name="Vangronsveld J."/>
            <person name="Van Hamme J.D."/>
            <person name="Bottos E.M."/>
            <person name="Rineau F."/>
        </authorList>
    </citation>
    <scope>NUCLEOTIDE SEQUENCE [LARGE SCALE GENOMIC DNA]</scope>
    <source>
        <strain evidence="6 7">UFLA 01-765</strain>
    </source>
</reference>
<organism evidence="6 7">
    <name type="scientific">Rhizobium loti</name>
    <name type="common">Mesorhizobium loti</name>
    <dbReference type="NCBI Taxonomy" id="381"/>
    <lineage>
        <taxon>Bacteria</taxon>
        <taxon>Pseudomonadati</taxon>
        <taxon>Pseudomonadota</taxon>
        <taxon>Alphaproteobacteria</taxon>
        <taxon>Hyphomicrobiales</taxon>
        <taxon>Phyllobacteriaceae</taxon>
        <taxon>Mesorhizobium</taxon>
    </lineage>
</organism>
<feature type="transmembrane region" description="Helical" evidence="5">
    <location>
        <begin position="155"/>
        <end position="178"/>
    </location>
</feature>
<dbReference type="Pfam" id="PF04191">
    <property type="entry name" value="PEMT"/>
    <property type="match status" value="1"/>
</dbReference>
<accession>A0A101KRM8</accession>
<keyword evidence="3 5" id="KW-1133">Transmembrane helix</keyword>
<dbReference type="PANTHER" id="PTHR12714">
    <property type="entry name" value="PROTEIN-S ISOPRENYLCYSTEINE O-METHYLTRANSFERASE"/>
    <property type="match status" value="1"/>
</dbReference>
<comment type="caution">
    <text evidence="6">The sequence shown here is derived from an EMBL/GenBank/DDBJ whole genome shotgun (WGS) entry which is preliminary data.</text>
</comment>
<dbReference type="Gene3D" id="1.20.120.1630">
    <property type="match status" value="1"/>
</dbReference>
<keyword evidence="4 5" id="KW-0472">Membrane</keyword>
<gene>
    <name evidence="6" type="ORF">AU467_25550</name>
</gene>
<evidence type="ECO:0000256" key="5">
    <source>
        <dbReference type="SAM" id="Phobius"/>
    </source>
</evidence>
<dbReference type="OrthoDB" id="9816156at2"/>
<dbReference type="Proteomes" id="UP000053176">
    <property type="component" value="Unassembled WGS sequence"/>
</dbReference>
<comment type="subcellular location">
    <subcellularLocation>
        <location evidence="1">Endomembrane system</location>
        <topology evidence="1">Multi-pass membrane protein</topology>
    </subcellularLocation>
</comment>
<proteinExistence type="predicted"/>
<evidence type="ECO:0000256" key="4">
    <source>
        <dbReference type="ARBA" id="ARBA00023136"/>
    </source>
</evidence>
<protein>
    <submittedName>
        <fullName evidence="6">Sodium:proton antiporter</fullName>
    </submittedName>
</protein>
<feature type="transmembrane region" description="Helical" evidence="5">
    <location>
        <begin position="102"/>
        <end position="122"/>
    </location>
</feature>
<evidence type="ECO:0000313" key="7">
    <source>
        <dbReference type="Proteomes" id="UP000053176"/>
    </source>
</evidence>
<dbReference type="AlphaFoldDB" id="A0A101KRM8"/>
<feature type="transmembrane region" description="Helical" evidence="5">
    <location>
        <begin position="72"/>
        <end position="95"/>
    </location>
</feature>
<evidence type="ECO:0000313" key="6">
    <source>
        <dbReference type="EMBL" id="KUM25680.1"/>
    </source>
</evidence>
<evidence type="ECO:0000256" key="2">
    <source>
        <dbReference type="ARBA" id="ARBA00022692"/>
    </source>
</evidence>
<evidence type="ECO:0000256" key="1">
    <source>
        <dbReference type="ARBA" id="ARBA00004127"/>
    </source>
</evidence>
<dbReference type="InterPro" id="IPR007318">
    <property type="entry name" value="Phopholipid_MeTrfase"/>
</dbReference>
<keyword evidence="2 5" id="KW-0812">Transmembrane</keyword>
<dbReference type="GO" id="GO:0012505">
    <property type="term" value="C:endomembrane system"/>
    <property type="evidence" value="ECO:0007669"/>
    <property type="project" value="UniProtKB-SubCell"/>
</dbReference>